<protein>
    <submittedName>
        <fullName evidence="3">NUDIX hydrolase</fullName>
    </submittedName>
</protein>
<gene>
    <name evidence="3" type="ORF">H8S08_08120</name>
</gene>
<dbReference type="Gene3D" id="1.10.10.10">
    <property type="entry name" value="Winged helix-like DNA-binding domain superfamily/Winged helix DNA-binding domain"/>
    <property type="match status" value="1"/>
</dbReference>
<evidence type="ECO:0000313" key="4">
    <source>
        <dbReference type="Proteomes" id="UP000636891"/>
    </source>
</evidence>
<dbReference type="InterPro" id="IPR054105">
    <property type="entry name" value="WHD_NrtR"/>
</dbReference>
<dbReference type="SUPFAM" id="SSF55811">
    <property type="entry name" value="Nudix"/>
    <property type="match status" value="1"/>
</dbReference>
<dbReference type="InterPro" id="IPR036388">
    <property type="entry name" value="WH-like_DNA-bd_sf"/>
</dbReference>
<keyword evidence="3" id="KW-0378">Hydrolase</keyword>
<evidence type="ECO:0000313" key="3">
    <source>
        <dbReference type="EMBL" id="MBC5616980.1"/>
    </source>
</evidence>
<comment type="caution">
    <text evidence="3">The sequence shown here is derived from an EMBL/GenBank/DDBJ whole genome shotgun (WGS) entry which is preliminary data.</text>
</comment>
<dbReference type="GO" id="GO:0016787">
    <property type="term" value="F:hydrolase activity"/>
    <property type="evidence" value="ECO:0007669"/>
    <property type="project" value="UniProtKB-KW"/>
</dbReference>
<dbReference type="SUPFAM" id="SSF46785">
    <property type="entry name" value="Winged helix' DNA-binding domain"/>
    <property type="match status" value="1"/>
</dbReference>
<dbReference type="Pfam" id="PF00293">
    <property type="entry name" value="NUDIX"/>
    <property type="match status" value="1"/>
</dbReference>
<reference evidence="3 4" key="1">
    <citation type="submission" date="2020-08" db="EMBL/GenBank/DDBJ databases">
        <title>Genome public.</title>
        <authorList>
            <person name="Liu C."/>
            <person name="Sun Q."/>
        </authorList>
    </citation>
    <scope>NUCLEOTIDE SEQUENCE [LARGE SCALE GENOMIC DNA]</scope>
    <source>
        <strain evidence="3 4">New-7</strain>
    </source>
</reference>
<organism evidence="3 4">
    <name type="scientific">Alistipes hominis</name>
    <dbReference type="NCBI Taxonomy" id="2763015"/>
    <lineage>
        <taxon>Bacteria</taxon>
        <taxon>Pseudomonadati</taxon>
        <taxon>Bacteroidota</taxon>
        <taxon>Bacteroidia</taxon>
        <taxon>Bacteroidales</taxon>
        <taxon>Rikenellaceae</taxon>
        <taxon>Alistipes</taxon>
    </lineage>
</organism>
<dbReference type="PANTHER" id="PTHR43736:SF4">
    <property type="entry name" value="SLR1690 PROTEIN"/>
    <property type="match status" value="1"/>
</dbReference>
<dbReference type="PANTHER" id="PTHR43736">
    <property type="entry name" value="ADP-RIBOSE PYROPHOSPHATASE"/>
    <property type="match status" value="1"/>
</dbReference>
<dbReference type="CDD" id="cd18873">
    <property type="entry name" value="NUDIX_NadM_like"/>
    <property type="match status" value="1"/>
</dbReference>
<feature type="domain" description="NrtR DNA-binding winged helix" evidence="2">
    <location>
        <begin position="166"/>
        <end position="226"/>
    </location>
</feature>
<feature type="domain" description="Nudix hydrolase" evidence="1">
    <location>
        <begin position="8"/>
        <end position="149"/>
    </location>
</feature>
<sequence>MSPQTNHSLSVDCVIFGFDGHSLKVLLVEREFVDGRGEKIVDYKLPGNLIFENEDLRTSAYRTLAEYTSTRDIYLRQLHVFSRPDRVSGDELRWLNEYYRVNTTRVVTVAYYSLVKLDSRLIACAADKGARWFDVESVNRLAMDHKTILAQALEMLNRQLMTEPIAFELLSSRFTLRQLQMLYEAILGIEIDNRNFRKKVLSSGYIRETGEKEKNVSHKPAAYYTFDKQKYQKDVRQKFRLNFINWQL</sequence>
<dbReference type="Pfam" id="PF21906">
    <property type="entry name" value="WHD_NrtR"/>
    <property type="match status" value="1"/>
</dbReference>
<dbReference type="InterPro" id="IPR036390">
    <property type="entry name" value="WH_DNA-bd_sf"/>
</dbReference>
<evidence type="ECO:0000259" key="2">
    <source>
        <dbReference type="Pfam" id="PF21906"/>
    </source>
</evidence>
<dbReference type="Gene3D" id="3.90.79.10">
    <property type="entry name" value="Nucleoside Triphosphate Pyrophosphohydrolase"/>
    <property type="match status" value="1"/>
</dbReference>
<accession>A0ABR7CP64</accession>
<dbReference type="Proteomes" id="UP000636891">
    <property type="component" value="Unassembled WGS sequence"/>
</dbReference>
<keyword evidence="4" id="KW-1185">Reference proteome</keyword>
<dbReference type="InterPro" id="IPR015797">
    <property type="entry name" value="NUDIX_hydrolase-like_dom_sf"/>
</dbReference>
<evidence type="ECO:0000259" key="1">
    <source>
        <dbReference type="Pfam" id="PF00293"/>
    </source>
</evidence>
<dbReference type="RefSeq" id="WP_101572774.1">
    <property type="nucleotide sequence ID" value="NZ_JACOOK010000003.1"/>
</dbReference>
<dbReference type="EMBL" id="JACOOK010000003">
    <property type="protein sequence ID" value="MBC5616980.1"/>
    <property type="molecule type" value="Genomic_DNA"/>
</dbReference>
<dbReference type="InterPro" id="IPR000086">
    <property type="entry name" value="NUDIX_hydrolase_dom"/>
</dbReference>
<name>A0ABR7CP64_9BACT</name>
<proteinExistence type="predicted"/>